<sequence length="2128" mass="226814">MAMPEEMSRGTPPPPPAKPSSQQEGDLVPLNREVRALGDLLRAYRFLYRSLPTCVPRTTPSISKTAQSSRGGSRKDKRAPAPLVGTSTDAEEALLLPLQRDVVQCVLQRLQVMELVLKRLVDRGASQKGGTLGGPEKAMREEVTAFFAEEIRVVAELVALRGAHERDAQSLGCLVHVLTAAADAGVVVSVATLVEAAAAAVQHSQRGVDEGGASVATAAWCSCVPWLLHCYSTTHIRVSPSLLTTSVQTPGGGAANWSAASAWMTAAADRVCATESTELLQLTPTPAEARRKGVVGGSGADTSVQREKAARAHTFGPWQGVLDAEATHTAEAQTYTFEGDGGGNKRRVAGETWLRDWCAGCGITGVGGESHSDSTGMWHPYWKLVVSGMVRNCARAVDAIVELSEGADEERRSDELSSARPKATRHRGPASSNSTPATLEEIQFYAVGSYVALRRIASSLQRHHRLMPLLQLHEMVSGFVGPSGAVVGALLPPPQQRRWHEKDAPRRSAGGVSGSLSTGAAAAQLRRRLLSGELVQPQSTAPASQGERRRHCRRDRRSPVYLPQRHQAGAMLWREVALFDAYTLITIGHVSEHAVDGAEVDKNAVLQQLAWLQQECALHLRVLEASEGKVAERAGTDSESAASGGNIDDESVGAEDRGASYSMSLARRSMLLQCLTQRTRAGLIAKLQEGLRLSAKVLARWGTPEQIWALYLRYPSMGASWEVGRALLQCGQYSVAMEVLESLLQASATARGAAATYPSTVSSTSLPPLLLSTGAIAVRQLLLEAMEGAAAALVQHSRWCQAAFASGASPDAAATSTNGSAEEEEVPLSAEMRTELHSLYAHLYSLPLPLPLCLHAVVRGLTSASSDAAVYGIHNDADAASPSAARPHIGSKFNTSPRSSSALPPPSRQPRTYAEERDRTTAVLCTYVLRCHLAENPHKGLLAKTVELWASCVAPYLCRRSCDSAGASPGSPSTSLELSLTDQYLRAVTARILCGYPQLPVARLLLSRLVQLMTPAPSMASSGSIGASSTVDGDNVPAGSDARVALTVVWLLGVLYKLVGMPAPRHSTTSHGSRSHANVAVPTALAYRLCVPVTTTTASTQDTEKAAPMSCDTQLLARCRVWNAGFTERYALDTLRLMPRIGLEALERLLRSLARRHSAAEVATSPTGSLIAAVQRAATLSGRSVGFFHDRVSVILQYRRVEEEQRQPWQCSACYLWNSRYARACRRCHALSTVLLQCRACGCLTSSADDRDDHGLSCDVCGTALVPPLLFQSSGEVAQSPSSAADRLLSTSTIDADLVHVQTQDLTAAAGRRFAAAAAAATVTGTGRAASRFTASAAIVRVVPLRQWTCMHCRTLNDPQHVFFCRGCGRATTDPEKREAAASAAGEVNGARNSVGALACEGCGHIPKSIEARMLPWCERCGALYQRVRELHKLSAGNCTLSSSTTSSSHFSASATGAVLPAAAATGQHSPYLWWCAECTAALNPWTRTHCELCGAGRPAAAAAVPGAIPGLSLLSEKYNAAAPFIALPWLMQACPSCKAQSRVGMGHCWQCHALLTWPLEVQRAVSDGWRRWVTQVACVVMDVRGTESKTEDEAACSSTGADAPLHVPCATQWLCLHDGCLHVNVVHGAAGDAYGDSGATPVPLYHTCAACAFTPRRPGEVLSPFHDHFAWSEAAARLSPTTAAVVVEALLLPPSSPLPGDVTMRHSESFGTVSAVSKVLSTVRSEETAATASQSHERWLHSSWLSGAATTVACTSCGASVASVAAGPSTPLPVRLRPLFMVNVCASCGCCEWGRSSCAYDIPGTPRVGAGDGVSQRPSSSPARRQAREVAMAQPPLLPGEHAMALRLLLKALAHAVQEGVAFELPPSKRVTSRSSCADSGEASMAASSPVSVTLPSRRLDWAWLSRFVLSGVRLITSSVMEALPHRDDSGGGSCALRHQHCLDERLPWRGCDLASPQQACSAEPRVAVLESRGHGTGTVHSAIVDVRQVLDGVCALAEHRVRGSLSCSRSPRRQHRGKGDHAHRQHASPPRLPPCLQDAWTRRLILAALELIDVVNASTVFDEIGFATLRRLCLLLRPDEAEHINTETKWAYLQDMKLSRSHVLRGCVQCEQCLTTHEPDQPCAAP</sequence>
<feature type="region of interest" description="Disordered" evidence="4">
    <location>
        <begin position="1810"/>
        <end position="1830"/>
    </location>
</feature>
<feature type="compositionally biased region" description="Polar residues" evidence="4">
    <location>
        <begin position="57"/>
        <end position="71"/>
    </location>
</feature>
<name>E9AZC9_LEIMU</name>
<keyword evidence="7" id="KW-1185">Reference proteome</keyword>
<dbReference type="EMBL" id="FR799580">
    <property type="protein sequence ID" value="CBZ28329.1"/>
    <property type="molecule type" value="Genomic_DNA"/>
</dbReference>
<dbReference type="PROSITE" id="PS01358">
    <property type="entry name" value="ZF_RANBP2_1"/>
    <property type="match status" value="1"/>
</dbReference>
<evidence type="ECO:0000259" key="5">
    <source>
        <dbReference type="PROSITE" id="PS01358"/>
    </source>
</evidence>
<feature type="region of interest" description="Disordered" evidence="4">
    <location>
        <begin position="496"/>
        <end position="517"/>
    </location>
</feature>
<dbReference type="GeneID" id="13450052"/>
<feature type="compositionally biased region" description="Low complexity" evidence="4">
    <location>
        <begin position="1816"/>
        <end position="1825"/>
    </location>
</feature>
<dbReference type="VEuPathDB" id="TriTrypDB:LmxM.27.2230"/>
<feature type="region of interest" description="Disordered" evidence="4">
    <location>
        <begin position="284"/>
        <end position="310"/>
    </location>
</feature>
<feature type="region of interest" description="Disordered" evidence="4">
    <location>
        <begin position="631"/>
        <end position="655"/>
    </location>
</feature>
<reference evidence="6 7" key="1">
    <citation type="journal article" date="2011" name="Genome Res.">
        <title>Chromosome and gene copy number variation allow major structural change between species and strains of Leishmania.</title>
        <authorList>
            <person name="Rogers M.B."/>
            <person name="Hilley J.D."/>
            <person name="Dickens N.J."/>
            <person name="Wilkes J."/>
            <person name="Bates P.A."/>
            <person name="Depledge D.P."/>
            <person name="Harris D."/>
            <person name="Her Y."/>
            <person name="Herzyk P."/>
            <person name="Imamura H."/>
            <person name="Otto T.D."/>
            <person name="Sanders M."/>
            <person name="Seeger K."/>
            <person name="Dujardin J.C."/>
            <person name="Berriman M."/>
            <person name="Smith D.F."/>
            <person name="Hertz-Fowler C."/>
            <person name="Mottram J.C."/>
        </authorList>
    </citation>
    <scope>NUCLEOTIDE SEQUENCE [LARGE SCALE GENOMIC DNA]</scope>
    <source>
        <strain evidence="6 7">MHOM/GT/2001/U1103</strain>
    </source>
</reference>
<evidence type="ECO:0000313" key="7">
    <source>
        <dbReference type="Proteomes" id="UP000007259"/>
    </source>
</evidence>
<evidence type="ECO:0000256" key="3">
    <source>
        <dbReference type="ARBA" id="ARBA00022833"/>
    </source>
</evidence>
<keyword evidence="1" id="KW-0479">Metal-binding</keyword>
<dbReference type="OrthoDB" id="241166at2759"/>
<feature type="domain" description="RanBP2-type" evidence="5">
    <location>
        <begin position="1209"/>
        <end position="1228"/>
    </location>
</feature>
<dbReference type="RefSeq" id="XP_003876801.1">
    <property type="nucleotide sequence ID" value="XM_003876752.1"/>
</dbReference>
<proteinExistence type="predicted"/>
<dbReference type="KEGG" id="lmi:LMXM_27_2230"/>
<dbReference type="OMA" id="CVPWLLH"/>
<evidence type="ECO:0000313" key="6">
    <source>
        <dbReference type="EMBL" id="CBZ28329.1"/>
    </source>
</evidence>
<evidence type="ECO:0000256" key="1">
    <source>
        <dbReference type="ARBA" id="ARBA00022723"/>
    </source>
</evidence>
<protein>
    <recommendedName>
        <fullName evidence="5">RanBP2-type domain-containing protein</fullName>
    </recommendedName>
</protein>
<evidence type="ECO:0000256" key="4">
    <source>
        <dbReference type="SAM" id="MobiDB-lite"/>
    </source>
</evidence>
<feature type="region of interest" description="Disordered" evidence="4">
    <location>
        <begin position="1"/>
        <end position="29"/>
    </location>
</feature>
<feature type="region of interest" description="Disordered" evidence="4">
    <location>
        <begin position="2007"/>
        <end position="2033"/>
    </location>
</feature>
<gene>
    <name evidence="6" type="ORF">LMXM_27_2230</name>
</gene>
<dbReference type="InterPro" id="IPR001876">
    <property type="entry name" value="Znf_RanBP2"/>
</dbReference>
<organism evidence="6 7">
    <name type="scientific">Leishmania mexicana (strain MHOM/GT/2001/U1103)</name>
    <dbReference type="NCBI Taxonomy" id="929439"/>
    <lineage>
        <taxon>Eukaryota</taxon>
        <taxon>Discoba</taxon>
        <taxon>Euglenozoa</taxon>
        <taxon>Kinetoplastea</taxon>
        <taxon>Metakinetoplastina</taxon>
        <taxon>Trypanosomatida</taxon>
        <taxon>Trypanosomatidae</taxon>
        <taxon>Leishmaniinae</taxon>
        <taxon>Leishmania</taxon>
    </lineage>
</organism>
<dbReference type="Proteomes" id="UP000007259">
    <property type="component" value="Chromosome 27"/>
</dbReference>
<evidence type="ECO:0000256" key="2">
    <source>
        <dbReference type="ARBA" id="ARBA00022771"/>
    </source>
</evidence>
<feature type="region of interest" description="Disordered" evidence="4">
    <location>
        <begin position="879"/>
        <end position="916"/>
    </location>
</feature>
<accession>E9AZC9</accession>
<keyword evidence="2" id="KW-0863">Zinc-finger</keyword>
<dbReference type="GO" id="GO:0008270">
    <property type="term" value="F:zinc ion binding"/>
    <property type="evidence" value="ECO:0007669"/>
    <property type="project" value="UniProtKB-KW"/>
</dbReference>
<keyword evidence="3" id="KW-0862">Zinc</keyword>
<feature type="region of interest" description="Disordered" evidence="4">
    <location>
        <begin position="535"/>
        <end position="561"/>
    </location>
</feature>
<dbReference type="PhylomeDB" id="E9AZC9"/>
<feature type="region of interest" description="Disordered" evidence="4">
    <location>
        <begin position="57"/>
        <end position="84"/>
    </location>
</feature>
<feature type="region of interest" description="Disordered" evidence="4">
    <location>
        <begin position="406"/>
        <end position="435"/>
    </location>
</feature>